<reference evidence="2 3" key="1">
    <citation type="submission" date="2024-04" db="EMBL/GenBank/DDBJ databases">
        <authorList>
            <person name="Fracassetti M."/>
        </authorList>
    </citation>
    <scope>NUCLEOTIDE SEQUENCE [LARGE SCALE GENOMIC DNA]</scope>
</reference>
<evidence type="ECO:0000313" key="2">
    <source>
        <dbReference type="EMBL" id="CAL1405386.1"/>
    </source>
</evidence>
<dbReference type="InterPro" id="IPR025461">
    <property type="entry name" value="ABA4-like"/>
</dbReference>
<organism evidence="2 3">
    <name type="scientific">Linum trigynum</name>
    <dbReference type="NCBI Taxonomy" id="586398"/>
    <lineage>
        <taxon>Eukaryota</taxon>
        <taxon>Viridiplantae</taxon>
        <taxon>Streptophyta</taxon>
        <taxon>Embryophyta</taxon>
        <taxon>Tracheophyta</taxon>
        <taxon>Spermatophyta</taxon>
        <taxon>Magnoliopsida</taxon>
        <taxon>eudicotyledons</taxon>
        <taxon>Gunneridae</taxon>
        <taxon>Pentapetalae</taxon>
        <taxon>rosids</taxon>
        <taxon>fabids</taxon>
        <taxon>Malpighiales</taxon>
        <taxon>Linaceae</taxon>
        <taxon>Linum</taxon>
    </lineage>
</organism>
<feature type="transmembrane region" description="Helical" evidence="1">
    <location>
        <begin position="110"/>
        <end position="128"/>
    </location>
</feature>
<keyword evidence="1" id="KW-0472">Membrane</keyword>
<protein>
    <submittedName>
        <fullName evidence="2">Uncharacterized protein</fullName>
    </submittedName>
</protein>
<gene>
    <name evidence="2" type="ORF">LTRI10_LOCUS45177</name>
</gene>
<sequence>MAFPLCFSSPPLSPKHHHDELMMPFQKAPRRSFISSPKVITTCQPKLSSSSSLYFYQKSSSSRSASASSCTYAASASTVFSLATTAVLPFYVLMLLAPKSNITRKCMGSMIPYTALGLVYGYVVYLSWTPDTLHLMFGSKYMVPQLVGVTKMFASDMRLTSAWIHMVAVDLFAAR</sequence>
<accession>A0AAV2G401</accession>
<dbReference type="AlphaFoldDB" id="A0AAV2G401"/>
<keyword evidence="1" id="KW-0812">Transmembrane</keyword>
<proteinExistence type="predicted"/>
<keyword evidence="1" id="KW-1133">Transmembrane helix</keyword>
<dbReference type="PANTHER" id="PTHR34543">
    <property type="entry name" value="PROTEIN ABA DEFICIENT 4, CHLOROPLASTIC"/>
    <property type="match status" value="1"/>
</dbReference>
<dbReference type="PANTHER" id="PTHR34543:SF1">
    <property type="entry name" value="PROTEIN ABA DEFICIENT 4, CHLOROPLASTIC"/>
    <property type="match status" value="1"/>
</dbReference>
<evidence type="ECO:0000313" key="3">
    <source>
        <dbReference type="Proteomes" id="UP001497516"/>
    </source>
</evidence>
<name>A0AAV2G401_9ROSI</name>
<feature type="transmembrane region" description="Helical" evidence="1">
    <location>
        <begin position="72"/>
        <end position="98"/>
    </location>
</feature>
<keyword evidence="3" id="KW-1185">Reference proteome</keyword>
<dbReference type="Proteomes" id="UP001497516">
    <property type="component" value="Chromosome 8"/>
</dbReference>
<dbReference type="Pfam" id="PF14108">
    <property type="entry name" value="ABA4-like"/>
    <property type="match status" value="1"/>
</dbReference>
<evidence type="ECO:0000256" key="1">
    <source>
        <dbReference type="SAM" id="Phobius"/>
    </source>
</evidence>
<dbReference type="EMBL" id="OZ034821">
    <property type="protein sequence ID" value="CAL1405386.1"/>
    <property type="molecule type" value="Genomic_DNA"/>
</dbReference>